<keyword evidence="2" id="KW-1185">Reference proteome</keyword>
<accession>A0AAE7A205</accession>
<name>A0AAE7A205_9VIRU</name>
<evidence type="ECO:0000313" key="1">
    <source>
        <dbReference type="EMBL" id="QJD55377.1"/>
    </source>
</evidence>
<dbReference type="EMBL" id="MT188662">
    <property type="protein sequence ID" value="QJD55377.1"/>
    <property type="molecule type" value="Genomic_DNA"/>
</dbReference>
<gene>
    <name evidence="1" type="ORF">vBVipa26_00012</name>
</gene>
<sequence length="51" mass="5916">MIVKSEVFNRVFFNSPFGAFVLVGPPTYTQFQERKLFVLRFQIAVNKAIYG</sequence>
<evidence type="ECO:0000313" key="2">
    <source>
        <dbReference type="Proteomes" id="UP000828477"/>
    </source>
</evidence>
<protein>
    <submittedName>
        <fullName evidence="1">Uncharacterized protein</fullName>
    </submittedName>
</protein>
<organism evidence="1 2">
    <name type="scientific">Vibrio phage vB_Vipa26</name>
    <dbReference type="NCBI Taxonomy" id="2729567"/>
    <lineage>
        <taxon>Viruses</taxon>
        <taxon>Monodnaviria</taxon>
        <taxon>Loebvirae</taxon>
        <taxon>Hofneiviricota</taxon>
        <taxon>Faserviricetes</taxon>
        <taxon>Tubulavirales</taxon>
        <taxon>Inoviridae</taxon>
        <taxon>Versovirus</taxon>
        <taxon>Versovirus Vipa26</taxon>
    </lineage>
</organism>
<reference evidence="1" key="1">
    <citation type="submission" date="2020-03" db="EMBL/GenBank/DDBJ databases">
        <title>Dynamic changes in Inoviridae prophage during population succession and invasion of Pacific-native Vibrio parahaemolyticus into United States North Atlantic coastal areas.</title>
        <authorList>
            <person name="Means J."/>
            <person name="Marcinqiwicz A."/>
            <person name="Foxall R."/>
            <person name="Xu F."/>
            <person name="Jones S."/>
            <person name="Cooper V."/>
            <person name="Whistler C."/>
        </authorList>
    </citation>
    <scope>NUCLEOTIDE SEQUENCE</scope>
</reference>
<dbReference type="Proteomes" id="UP000828477">
    <property type="component" value="Segment"/>
</dbReference>
<proteinExistence type="predicted"/>